<dbReference type="Proteomes" id="UP000053732">
    <property type="component" value="Unassembled WGS sequence"/>
</dbReference>
<reference evidence="1 2" key="1">
    <citation type="journal article" date="2014" name="Nat. Commun.">
        <title>Multiple recent horizontal transfers of a large genomic region in cheese making fungi.</title>
        <authorList>
            <person name="Cheeseman K."/>
            <person name="Ropars J."/>
            <person name="Renault P."/>
            <person name="Dupont J."/>
            <person name="Gouzy J."/>
            <person name="Branca A."/>
            <person name="Abraham A.L."/>
            <person name="Ceppi M."/>
            <person name="Conseiller E."/>
            <person name="Debuchy R."/>
            <person name="Malagnac F."/>
            <person name="Goarin A."/>
            <person name="Silar P."/>
            <person name="Lacoste S."/>
            <person name="Sallet E."/>
            <person name="Bensimon A."/>
            <person name="Giraud T."/>
            <person name="Brygoo Y."/>
        </authorList>
    </citation>
    <scope>NUCLEOTIDE SEQUENCE [LARGE SCALE GENOMIC DNA]</scope>
    <source>
        <strain evidence="2">FM 013</strain>
    </source>
</reference>
<sequence length="174" mass="20272">MTALDACLMLVAVKQKLMRTRRDLLTELSAEEQNDEQFEALLWNKVKHKEVSSKLRTSILTSTLTSEINSVPHRFEYKANKGKVTGSNPIQVLNDAQLEHLTRLRIRATERAQQSEWIQETFAHAISHVDIAIATNEHCYQVLVDLKERQRLLHQLASEEYHDEQLEREIWDQV</sequence>
<dbReference type="AlphaFoldDB" id="A0A0G4P315"/>
<organism evidence="1 2">
    <name type="scientific">Penicillium camemberti (strain FM 013)</name>
    <dbReference type="NCBI Taxonomy" id="1429867"/>
    <lineage>
        <taxon>Eukaryota</taxon>
        <taxon>Fungi</taxon>
        <taxon>Dikarya</taxon>
        <taxon>Ascomycota</taxon>
        <taxon>Pezizomycotina</taxon>
        <taxon>Eurotiomycetes</taxon>
        <taxon>Eurotiomycetidae</taxon>
        <taxon>Eurotiales</taxon>
        <taxon>Aspergillaceae</taxon>
        <taxon>Penicillium</taxon>
    </lineage>
</organism>
<protein>
    <submittedName>
        <fullName evidence="1">Str. FM013</fullName>
    </submittedName>
</protein>
<proteinExistence type="predicted"/>
<accession>A0A0G4P315</accession>
<name>A0A0G4P315_PENC3</name>
<evidence type="ECO:0000313" key="1">
    <source>
        <dbReference type="EMBL" id="CRL20716.1"/>
    </source>
</evidence>
<dbReference type="EMBL" id="HG793137">
    <property type="protein sequence ID" value="CRL20716.1"/>
    <property type="molecule type" value="Genomic_DNA"/>
</dbReference>
<keyword evidence="2" id="KW-1185">Reference proteome</keyword>
<gene>
    <name evidence="1" type="ORF">PCAMFM013_S004g000657</name>
</gene>
<evidence type="ECO:0000313" key="2">
    <source>
        <dbReference type="Proteomes" id="UP000053732"/>
    </source>
</evidence>